<proteinExistence type="predicted"/>
<keyword evidence="1" id="KW-0472">Membrane</keyword>
<feature type="transmembrane region" description="Helical" evidence="1">
    <location>
        <begin position="76"/>
        <end position="98"/>
    </location>
</feature>
<gene>
    <name evidence="2" type="ORF">C5Y93_20985</name>
</gene>
<comment type="caution">
    <text evidence="2">The sequence shown here is derived from an EMBL/GenBank/DDBJ whole genome shotgun (WGS) entry which is preliminary data.</text>
</comment>
<dbReference type="EMBL" id="PUHZ01000021">
    <property type="protein sequence ID" value="PQO44019.1"/>
    <property type="molecule type" value="Genomic_DNA"/>
</dbReference>
<dbReference type="Proteomes" id="UP000237819">
    <property type="component" value="Unassembled WGS sequence"/>
</dbReference>
<dbReference type="AlphaFoldDB" id="A0A2S8GHS8"/>
<evidence type="ECO:0000313" key="2">
    <source>
        <dbReference type="EMBL" id="PQO44019.1"/>
    </source>
</evidence>
<evidence type="ECO:0000313" key="3">
    <source>
        <dbReference type="Proteomes" id="UP000237819"/>
    </source>
</evidence>
<accession>A0A2S8GHS8</accession>
<protein>
    <submittedName>
        <fullName evidence="2">Uncharacterized protein</fullName>
    </submittedName>
</protein>
<sequence>MISVAILTFAVMAVDEDEVSFGKSILFALGSSLVLGLALSGLVDALGLIGLILWIILAPIGITVGIWLVFNLDPKRAAIVSAIYVGGNVIYTLFIIFAF</sequence>
<keyword evidence="1" id="KW-1133">Transmembrane helix</keyword>
<evidence type="ECO:0000256" key="1">
    <source>
        <dbReference type="SAM" id="Phobius"/>
    </source>
</evidence>
<organism evidence="2 3">
    <name type="scientific">Blastopirellula marina</name>
    <dbReference type="NCBI Taxonomy" id="124"/>
    <lineage>
        <taxon>Bacteria</taxon>
        <taxon>Pseudomonadati</taxon>
        <taxon>Planctomycetota</taxon>
        <taxon>Planctomycetia</taxon>
        <taxon>Pirellulales</taxon>
        <taxon>Pirellulaceae</taxon>
        <taxon>Blastopirellula</taxon>
    </lineage>
</organism>
<feature type="transmembrane region" description="Helical" evidence="1">
    <location>
        <begin position="50"/>
        <end position="70"/>
    </location>
</feature>
<name>A0A2S8GHS8_9BACT</name>
<reference evidence="2 3" key="1">
    <citation type="submission" date="2018-02" db="EMBL/GenBank/DDBJ databases">
        <title>Comparative genomes isolates from brazilian mangrove.</title>
        <authorList>
            <person name="Araujo J.E."/>
            <person name="Taketani R.G."/>
            <person name="Silva M.C.P."/>
            <person name="Loureco M.V."/>
            <person name="Andreote F.D."/>
        </authorList>
    </citation>
    <scope>NUCLEOTIDE SEQUENCE [LARGE SCALE GENOMIC DNA]</scope>
    <source>
        <strain evidence="2 3">Nap-Phe MGV</strain>
    </source>
</reference>
<keyword evidence="1" id="KW-0812">Transmembrane</keyword>
<feature type="transmembrane region" description="Helical" evidence="1">
    <location>
        <begin position="23"/>
        <end position="43"/>
    </location>
</feature>